<dbReference type="Gene3D" id="3.40.50.1390">
    <property type="entry name" value="Resolvase, N-terminal catalytic domain"/>
    <property type="match status" value="1"/>
</dbReference>
<dbReference type="Pfam" id="PF13408">
    <property type="entry name" value="Zn_ribbon_recom"/>
    <property type="match status" value="1"/>
</dbReference>
<dbReference type="Proteomes" id="UP000436989">
    <property type="component" value="Unassembled WGS sequence"/>
</dbReference>
<dbReference type="CDD" id="cd00338">
    <property type="entry name" value="Ser_Recombinase"/>
    <property type="match status" value="1"/>
</dbReference>
<dbReference type="Gene3D" id="3.90.1750.20">
    <property type="entry name" value="Putative Large Serine Recombinase, Chain B, Domain 2"/>
    <property type="match status" value="1"/>
</dbReference>
<dbReference type="AlphaFoldDB" id="A0A6N8GNI0"/>
<dbReference type="PROSITE" id="PS51736">
    <property type="entry name" value="RECOMBINASES_3"/>
    <property type="match status" value="1"/>
</dbReference>
<dbReference type="InterPro" id="IPR038109">
    <property type="entry name" value="DNA_bind_recomb_sf"/>
</dbReference>
<protein>
    <submittedName>
        <fullName evidence="4">Recombinase family protein</fullName>
    </submittedName>
</protein>
<feature type="coiled-coil region" evidence="1">
    <location>
        <begin position="380"/>
        <end position="407"/>
    </location>
</feature>
<evidence type="ECO:0000313" key="4">
    <source>
        <dbReference type="EMBL" id="MUN64458.1"/>
    </source>
</evidence>
<dbReference type="PANTHER" id="PTHR30461">
    <property type="entry name" value="DNA-INVERTASE FROM LAMBDOID PROPHAGE"/>
    <property type="match status" value="1"/>
</dbReference>
<proteinExistence type="predicted"/>
<sequence length="467" mass="52678">MTTRTAVAIYARISQDRTGEELGVKRQLDDCRAEAQRRGWQVADEYVDDDISAYSGKQRPQYERMLTDIAEGRRDGVIVWHMDRLHRRPVELERFVDTCTAAGVRDVVTLSGDVDLVHGDGLLMARLLAAVAANESDSKRRRGARKALEIAQSGRPAMGGPRPFGFQDDRVSHHPTEAPIIAELAARALAGETLTSLASWLQETGVKTVAGREWRTNTLRTQLTSPRMWGMRVHQGQIIGPAQWEPIITSEQGERLRRLLLDPARRTNRSARRYLLSGLLVCGKCGNRMHSAPRYDTRRYGCRTGPDFGGCGGVYIYAEMLEQFITEAVLLRLDSPAMDQALTEDGIDHDQLRALADTIDTQKRRLDDLATMWADGEISKEEWRTARNRIEGKLKDARSQFDRLNRRDAVTEYIGQGQQLQEVWKSLNLSRQVAIVKAVLNSVTILPATHLGRHGLDHDRVVPDWRQ</sequence>
<dbReference type="GO" id="GO:0003677">
    <property type="term" value="F:DNA binding"/>
    <property type="evidence" value="ECO:0007669"/>
    <property type="project" value="InterPro"/>
</dbReference>
<comment type="caution">
    <text evidence="4">The sequence shown here is derived from an EMBL/GenBank/DDBJ whole genome shotgun (WGS) entry which is preliminary data.</text>
</comment>
<organism evidence="4 5">
    <name type="scientific">Kocuria sediminis</name>
    <dbReference type="NCBI Taxonomy" id="1038857"/>
    <lineage>
        <taxon>Bacteria</taxon>
        <taxon>Bacillati</taxon>
        <taxon>Actinomycetota</taxon>
        <taxon>Actinomycetes</taxon>
        <taxon>Micrococcales</taxon>
        <taxon>Micrococcaceae</taxon>
        <taxon>Kocuria</taxon>
    </lineage>
</organism>
<dbReference type="PROSITE" id="PS51737">
    <property type="entry name" value="RECOMBINASE_DNA_BIND"/>
    <property type="match status" value="1"/>
</dbReference>
<dbReference type="InterPro" id="IPR050639">
    <property type="entry name" value="SSR_resolvase"/>
</dbReference>
<dbReference type="InterPro" id="IPR006119">
    <property type="entry name" value="Resolv_N"/>
</dbReference>
<name>A0A6N8GNI0_9MICC</name>
<dbReference type="Pfam" id="PF00239">
    <property type="entry name" value="Resolvase"/>
    <property type="match status" value="1"/>
</dbReference>
<dbReference type="SMART" id="SM00857">
    <property type="entry name" value="Resolvase"/>
    <property type="match status" value="1"/>
</dbReference>
<feature type="domain" description="Recombinase" evidence="3">
    <location>
        <begin position="163"/>
        <end position="266"/>
    </location>
</feature>
<evidence type="ECO:0000313" key="5">
    <source>
        <dbReference type="Proteomes" id="UP000436989"/>
    </source>
</evidence>
<evidence type="ECO:0000259" key="3">
    <source>
        <dbReference type="PROSITE" id="PS51737"/>
    </source>
</evidence>
<dbReference type="GO" id="GO:0000150">
    <property type="term" value="F:DNA strand exchange activity"/>
    <property type="evidence" value="ECO:0007669"/>
    <property type="project" value="InterPro"/>
</dbReference>
<dbReference type="InterPro" id="IPR036162">
    <property type="entry name" value="Resolvase-like_N_sf"/>
</dbReference>
<gene>
    <name evidence="4" type="ORF">GMA12_15130</name>
</gene>
<feature type="domain" description="Resolvase/invertase-type recombinase catalytic" evidence="2">
    <location>
        <begin position="6"/>
        <end position="154"/>
    </location>
</feature>
<dbReference type="InterPro" id="IPR011109">
    <property type="entry name" value="DNA_bind_recombinase_dom"/>
</dbReference>
<evidence type="ECO:0000256" key="1">
    <source>
        <dbReference type="SAM" id="Coils"/>
    </source>
</evidence>
<evidence type="ECO:0000259" key="2">
    <source>
        <dbReference type="PROSITE" id="PS51736"/>
    </source>
</evidence>
<keyword evidence="5" id="KW-1185">Reference proteome</keyword>
<dbReference type="InterPro" id="IPR025827">
    <property type="entry name" value="Zn_ribbon_recom_dom"/>
</dbReference>
<reference evidence="4 5" key="1">
    <citation type="submission" date="2019-12" db="EMBL/GenBank/DDBJ databases">
        <authorList>
            <person name="Shi Y."/>
        </authorList>
    </citation>
    <scope>NUCLEOTIDE SEQUENCE [LARGE SCALE GENOMIC DNA]</scope>
    <source>
        <strain evidence="4 5">JCM 17929</strain>
    </source>
</reference>
<dbReference type="PANTHER" id="PTHR30461:SF23">
    <property type="entry name" value="DNA RECOMBINASE-RELATED"/>
    <property type="match status" value="1"/>
</dbReference>
<dbReference type="Pfam" id="PF07508">
    <property type="entry name" value="Recombinase"/>
    <property type="match status" value="1"/>
</dbReference>
<accession>A0A6N8GNI0</accession>
<dbReference type="EMBL" id="WOGU01000014">
    <property type="protein sequence ID" value="MUN64458.1"/>
    <property type="molecule type" value="Genomic_DNA"/>
</dbReference>
<keyword evidence="1" id="KW-0175">Coiled coil</keyword>
<dbReference type="SUPFAM" id="SSF53041">
    <property type="entry name" value="Resolvase-like"/>
    <property type="match status" value="1"/>
</dbReference>